<dbReference type="AlphaFoldDB" id="A0AAV0ZXU9"/>
<gene>
    <name evidence="1" type="ORF">VFH_III076640</name>
</gene>
<accession>A0AAV0ZXU9</accession>
<dbReference type="EMBL" id="OX451738">
    <property type="protein sequence ID" value="CAI8603220.1"/>
    <property type="molecule type" value="Genomic_DNA"/>
</dbReference>
<sequence>MIVKKQKRGYEELHENINNDAEAQTLKSHRTVDPFSLISLSLSLSFDILPQFFNPIPLSRLLLLLQSYIVVSLYITGSDIKQSESVSWSSRDGGENKERSCLRYPRKFWFKQTTVASLGDILVLERARIMVIIYC</sequence>
<protein>
    <submittedName>
        <fullName evidence="1">Uncharacterized protein</fullName>
    </submittedName>
</protein>
<proteinExistence type="predicted"/>
<reference evidence="1 2" key="1">
    <citation type="submission" date="2023-01" db="EMBL/GenBank/DDBJ databases">
        <authorList>
            <person name="Kreplak J."/>
        </authorList>
    </citation>
    <scope>NUCLEOTIDE SEQUENCE [LARGE SCALE GENOMIC DNA]</scope>
</reference>
<name>A0AAV0ZXU9_VICFA</name>
<keyword evidence="2" id="KW-1185">Reference proteome</keyword>
<evidence type="ECO:0000313" key="1">
    <source>
        <dbReference type="EMBL" id="CAI8603220.1"/>
    </source>
</evidence>
<dbReference type="Proteomes" id="UP001157006">
    <property type="component" value="Chromosome 3"/>
</dbReference>
<organism evidence="1 2">
    <name type="scientific">Vicia faba</name>
    <name type="common">Broad bean</name>
    <name type="synonym">Faba vulgaris</name>
    <dbReference type="NCBI Taxonomy" id="3906"/>
    <lineage>
        <taxon>Eukaryota</taxon>
        <taxon>Viridiplantae</taxon>
        <taxon>Streptophyta</taxon>
        <taxon>Embryophyta</taxon>
        <taxon>Tracheophyta</taxon>
        <taxon>Spermatophyta</taxon>
        <taxon>Magnoliopsida</taxon>
        <taxon>eudicotyledons</taxon>
        <taxon>Gunneridae</taxon>
        <taxon>Pentapetalae</taxon>
        <taxon>rosids</taxon>
        <taxon>fabids</taxon>
        <taxon>Fabales</taxon>
        <taxon>Fabaceae</taxon>
        <taxon>Papilionoideae</taxon>
        <taxon>50 kb inversion clade</taxon>
        <taxon>NPAAA clade</taxon>
        <taxon>Hologalegina</taxon>
        <taxon>IRL clade</taxon>
        <taxon>Fabeae</taxon>
        <taxon>Vicia</taxon>
    </lineage>
</organism>
<evidence type="ECO:0000313" key="2">
    <source>
        <dbReference type="Proteomes" id="UP001157006"/>
    </source>
</evidence>